<evidence type="ECO:0000259" key="10">
    <source>
        <dbReference type="Pfam" id="PF03109"/>
    </source>
</evidence>
<dbReference type="InterPro" id="IPR004147">
    <property type="entry name" value="ABC1_dom"/>
</dbReference>
<dbReference type="SUPFAM" id="SSF56112">
    <property type="entry name" value="Protein kinase-like (PK-like)"/>
    <property type="match status" value="1"/>
</dbReference>
<evidence type="ECO:0000256" key="9">
    <source>
        <dbReference type="SAM" id="Phobius"/>
    </source>
</evidence>
<dbReference type="NCBIfam" id="TIGR01982">
    <property type="entry name" value="UbiB"/>
    <property type="match status" value="1"/>
</dbReference>
<dbReference type="PANTHER" id="PTHR10566:SF113">
    <property type="entry name" value="PROTEIN ACTIVITY OF BC1 COMPLEX KINASE 7, CHLOROPLASTIC"/>
    <property type="match status" value="1"/>
</dbReference>
<comment type="similarity">
    <text evidence="2">Belongs to the protein kinase superfamily. ADCK protein kinase family.</text>
</comment>
<keyword evidence="3" id="KW-1003">Cell membrane</keyword>
<keyword evidence="8 9" id="KW-0472">Membrane</keyword>
<dbReference type="UniPathway" id="UPA00232"/>
<evidence type="ECO:0000256" key="8">
    <source>
        <dbReference type="ARBA" id="ARBA00023136"/>
    </source>
</evidence>
<keyword evidence="4" id="KW-0997">Cell inner membrane</keyword>
<dbReference type="InterPro" id="IPR010232">
    <property type="entry name" value="UbiB"/>
</dbReference>
<evidence type="ECO:0000256" key="6">
    <source>
        <dbReference type="ARBA" id="ARBA00022692"/>
    </source>
</evidence>
<evidence type="ECO:0000256" key="1">
    <source>
        <dbReference type="ARBA" id="ARBA00005020"/>
    </source>
</evidence>
<dbReference type="InterPro" id="IPR050154">
    <property type="entry name" value="UbiB_kinase"/>
</dbReference>
<gene>
    <name evidence="11" type="primary">ubiB</name>
    <name evidence="11" type="ORF">FBQ73_16490</name>
</gene>
<comment type="pathway">
    <text evidence="1">Cofactor biosynthesis; ubiquinone biosynthesis [regulation].</text>
</comment>
<name>A0A6C1KC15_XANAU</name>
<proteinExistence type="inferred from homology"/>
<feature type="transmembrane region" description="Helical" evidence="9">
    <location>
        <begin position="504"/>
        <end position="522"/>
    </location>
</feature>
<keyword evidence="5" id="KW-0831">Ubiquinone biosynthesis</keyword>
<keyword evidence="6 9" id="KW-0812">Transmembrane</keyword>
<dbReference type="InterPro" id="IPR011009">
    <property type="entry name" value="Kinase-like_dom_sf"/>
</dbReference>
<evidence type="ECO:0000256" key="3">
    <source>
        <dbReference type="ARBA" id="ARBA00022475"/>
    </source>
</evidence>
<dbReference type="PANTHER" id="PTHR10566">
    <property type="entry name" value="CHAPERONE-ACTIVITY OF BC1 COMPLEX CABC1 -RELATED"/>
    <property type="match status" value="1"/>
</dbReference>
<evidence type="ECO:0000256" key="5">
    <source>
        <dbReference type="ARBA" id="ARBA00022688"/>
    </source>
</evidence>
<dbReference type="GeneID" id="95775053"/>
<feature type="domain" description="ABC1 atypical kinase-like" evidence="10">
    <location>
        <begin position="95"/>
        <end position="343"/>
    </location>
</feature>
<dbReference type="RefSeq" id="WP_138400586.1">
    <property type="nucleotide sequence ID" value="NZ_JBAFVI010000005.1"/>
</dbReference>
<sequence>MIFFLAADAARLARAGYVLAREGVLSLMSPVAAPPLARPLLRIARLIARKDAGSRPARFSAALSRLGPSYVKLGQFLATRPDVVGASVARDLEVLQDRMPIIGQEVAEATVAEAFERPVREIYAQFGPAVAAASIAEVHKAEVLDKDGTRHTVAVKILRPGVERRFSSDMGSFRRIAHFAETNFAEARRLRLETVVDTLARSVSMEMDLRLEAAAYAELAENIGADKEIHVPRVDWDRSGREVLTTEWIDGIKLSDKEALIAAGHDLKEIARVVMQSFLKQAMRDGFFHADMHPGNLFVDAQGRLVIVDCGIMGRLGLKERRFLAEILYGFITRNWRRTAEVHFEAGYVPLHHSVDDFALAIRAIGEPIHSRTADQISMARLLALLLEVTALFDMQTRPELLLLQKTMVVVEGVARSLDPQLDMWKTARPVVEDWIAGNLGPVGQLKRAGGGVSEMAHFAATLPGLLTRTARVMEQLDVATRDGLSLSPASLEGIGRAEAKRAFWGNLALWVIAAALLGIWLG</sequence>
<accession>A0A6C1KC15</accession>
<evidence type="ECO:0000256" key="4">
    <source>
        <dbReference type="ARBA" id="ARBA00022519"/>
    </source>
</evidence>
<evidence type="ECO:0000256" key="2">
    <source>
        <dbReference type="ARBA" id="ARBA00009670"/>
    </source>
</evidence>
<dbReference type="Pfam" id="PF03109">
    <property type="entry name" value="ABC1"/>
    <property type="match status" value="1"/>
</dbReference>
<keyword evidence="7 9" id="KW-1133">Transmembrane helix</keyword>
<dbReference type="EMBL" id="VAUP01000035">
    <property type="protein sequence ID" value="TLX41720.1"/>
    <property type="molecule type" value="Genomic_DNA"/>
</dbReference>
<dbReference type="OrthoDB" id="9795390at2"/>
<dbReference type="GO" id="GO:0006744">
    <property type="term" value="P:ubiquinone biosynthetic process"/>
    <property type="evidence" value="ECO:0007669"/>
    <property type="project" value="UniProtKB-UniPathway"/>
</dbReference>
<evidence type="ECO:0000313" key="12">
    <source>
        <dbReference type="Proteomes" id="UP000305131"/>
    </source>
</evidence>
<dbReference type="Proteomes" id="UP000305131">
    <property type="component" value="Unassembled WGS sequence"/>
</dbReference>
<dbReference type="AlphaFoldDB" id="A0A6C1KC15"/>
<protein>
    <submittedName>
        <fullName evidence="11">2-polyprenylphenol 6-hydroxylase</fullName>
    </submittedName>
</protein>
<reference evidence="11 12" key="1">
    <citation type="submission" date="2019-05" db="EMBL/GenBank/DDBJ databases">
        <authorList>
            <person name="Zhou X."/>
        </authorList>
    </citation>
    <scope>NUCLEOTIDE SEQUENCE [LARGE SCALE GENOMIC DNA]</scope>
    <source>
        <strain evidence="11 12">DSM 432</strain>
    </source>
</reference>
<evidence type="ECO:0000313" key="11">
    <source>
        <dbReference type="EMBL" id="TLX41720.1"/>
    </source>
</evidence>
<comment type="caution">
    <text evidence="11">The sequence shown here is derived from an EMBL/GenBank/DDBJ whole genome shotgun (WGS) entry which is preliminary data.</text>
</comment>
<evidence type="ECO:0000256" key="7">
    <source>
        <dbReference type="ARBA" id="ARBA00022989"/>
    </source>
</evidence>
<organism evidence="11 12">
    <name type="scientific">Xanthobacter autotrophicus</name>
    <dbReference type="NCBI Taxonomy" id="280"/>
    <lineage>
        <taxon>Bacteria</taxon>
        <taxon>Pseudomonadati</taxon>
        <taxon>Pseudomonadota</taxon>
        <taxon>Alphaproteobacteria</taxon>
        <taxon>Hyphomicrobiales</taxon>
        <taxon>Xanthobacteraceae</taxon>
        <taxon>Xanthobacter</taxon>
    </lineage>
</organism>